<dbReference type="EMBL" id="MFJR01000007">
    <property type="protein sequence ID" value="OGG26864.1"/>
    <property type="molecule type" value="Genomic_DNA"/>
</dbReference>
<dbReference type="SUPFAM" id="SSF140931">
    <property type="entry name" value="Fic-like"/>
    <property type="match status" value="1"/>
</dbReference>
<dbReference type="Proteomes" id="UP000176609">
    <property type="component" value="Unassembled WGS sequence"/>
</dbReference>
<feature type="site" description="Important for autoinhibition of adenylyltransferase activity" evidence="3">
    <location>
        <position position="56"/>
    </location>
</feature>
<keyword evidence="2" id="KW-0067">ATP-binding</keyword>
<proteinExistence type="predicted"/>
<feature type="active site" evidence="1">
    <location>
        <position position="178"/>
    </location>
</feature>
<reference evidence="5 6" key="1">
    <citation type="journal article" date="2016" name="Nat. Commun.">
        <title>Thousands of microbial genomes shed light on interconnected biogeochemical processes in an aquifer system.</title>
        <authorList>
            <person name="Anantharaman K."/>
            <person name="Brown C.T."/>
            <person name="Hug L.A."/>
            <person name="Sharon I."/>
            <person name="Castelle C.J."/>
            <person name="Probst A.J."/>
            <person name="Thomas B.C."/>
            <person name="Singh A."/>
            <person name="Wilkins M.J."/>
            <person name="Karaoz U."/>
            <person name="Brodie E.L."/>
            <person name="Williams K.H."/>
            <person name="Hubbard S.S."/>
            <person name="Banfield J.F."/>
        </authorList>
    </citation>
    <scope>NUCLEOTIDE SEQUENCE [LARGE SCALE GENOMIC DNA]</scope>
</reference>
<sequence>MKIPPIYKITPEILEVIAKIEANRIFLNSVSIPEQLKDKTQRVSLLKSSLYSAKIEGNPLSLNELDTTSNRQNKKEVFNILSAIKYIEKSSLNNEKVTQKDILDLHKLVMNDLSPETGSVRTEMGAIFNQAGVAIYLSPPPSQINELLSKLLEYVNSGSEKFPLVTAFISHLVFEKIHPFIDGNGRVGRLLIFAVLQKKNWKFNLNIVLEEYLDEHKNAYYFYLDTGLKDPEGFLLFMLKAFFEQSEKIKSQVEESTESKEVLLLPPRQEEIYNIIRDHKMISLDVIKRRFLKVPSRTLRYDLKKLQDNGLVVKIGATRGSVYTIRK</sequence>
<dbReference type="GO" id="GO:0005524">
    <property type="term" value="F:ATP binding"/>
    <property type="evidence" value="ECO:0007669"/>
    <property type="project" value="UniProtKB-KW"/>
</dbReference>
<name>A0A1F6AQA0_9BACT</name>
<dbReference type="InterPro" id="IPR036597">
    <property type="entry name" value="Fido-like_dom_sf"/>
</dbReference>
<dbReference type="SUPFAM" id="SSF46785">
    <property type="entry name" value="Winged helix' DNA-binding domain"/>
    <property type="match status" value="1"/>
</dbReference>
<comment type="caution">
    <text evidence="5">The sequence shown here is derived from an EMBL/GenBank/DDBJ whole genome shotgun (WGS) entry which is preliminary data.</text>
</comment>
<evidence type="ECO:0000256" key="1">
    <source>
        <dbReference type="PIRSR" id="PIRSR640198-1"/>
    </source>
</evidence>
<evidence type="ECO:0000259" key="4">
    <source>
        <dbReference type="PROSITE" id="PS51459"/>
    </source>
</evidence>
<feature type="binding site" evidence="2">
    <location>
        <begin position="182"/>
        <end position="189"/>
    </location>
    <ligand>
        <name>ATP</name>
        <dbReference type="ChEBI" id="CHEBI:30616"/>
    </ligand>
</feature>
<organism evidence="5 6">
    <name type="scientific">Candidatus Gottesmanbacteria bacterium RIFCSPLOWO2_01_FULL_39_12b</name>
    <dbReference type="NCBI Taxonomy" id="1798388"/>
    <lineage>
        <taxon>Bacteria</taxon>
        <taxon>Candidatus Gottesmaniibacteriota</taxon>
    </lineage>
</organism>
<accession>A0A1F6AQA0</accession>
<dbReference type="PANTHER" id="PTHR13504:SF38">
    <property type="entry name" value="FIDO DOMAIN-CONTAINING PROTEIN"/>
    <property type="match status" value="1"/>
</dbReference>
<evidence type="ECO:0000256" key="3">
    <source>
        <dbReference type="PIRSR" id="PIRSR640198-3"/>
    </source>
</evidence>
<dbReference type="InterPro" id="IPR036388">
    <property type="entry name" value="WH-like_DNA-bd_sf"/>
</dbReference>
<dbReference type="InterPro" id="IPR040198">
    <property type="entry name" value="Fido_containing"/>
</dbReference>
<dbReference type="PANTHER" id="PTHR13504">
    <property type="entry name" value="FIDO DOMAIN-CONTAINING PROTEIN DDB_G0283145"/>
    <property type="match status" value="1"/>
</dbReference>
<dbReference type="Gene3D" id="1.10.3290.10">
    <property type="entry name" value="Fido-like domain"/>
    <property type="match status" value="1"/>
</dbReference>
<gene>
    <name evidence="5" type="ORF">A2960_01740</name>
</gene>
<dbReference type="Pfam" id="PF02661">
    <property type="entry name" value="Fic"/>
    <property type="match status" value="1"/>
</dbReference>
<feature type="domain" description="Fido" evidence="4">
    <location>
        <begin position="97"/>
        <end position="240"/>
    </location>
</feature>
<keyword evidence="2" id="KW-0547">Nucleotide-binding</keyword>
<evidence type="ECO:0000313" key="6">
    <source>
        <dbReference type="Proteomes" id="UP000176609"/>
    </source>
</evidence>
<dbReference type="PROSITE" id="PS51459">
    <property type="entry name" value="FIDO"/>
    <property type="match status" value="1"/>
</dbReference>
<evidence type="ECO:0000256" key="2">
    <source>
        <dbReference type="PIRSR" id="PIRSR640198-2"/>
    </source>
</evidence>
<dbReference type="InterPro" id="IPR003812">
    <property type="entry name" value="Fido"/>
</dbReference>
<feature type="binding site" evidence="2">
    <location>
        <begin position="220"/>
        <end position="221"/>
    </location>
    <ligand>
        <name>ATP</name>
        <dbReference type="ChEBI" id="CHEBI:30616"/>
    </ligand>
</feature>
<dbReference type="Gene3D" id="1.10.10.10">
    <property type="entry name" value="Winged helix-like DNA-binding domain superfamily/Winged helix DNA-binding domain"/>
    <property type="match status" value="1"/>
</dbReference>
<evidence type="ECO:0000313" key="5">
    <source>
        <dbReference type="EMBL" id="OGG26864.1"/>
    </source>
</evidence>
<dbReference type="InterPro" id="IPR036390">
    <property type="entry name" value="WH_DNA-bd_sf"/>
</dbReference>
<protein>
    <recommendedName>
        <fullName evidence="4">Fido domain-containing protein</fullName>
    </recommendedName>
</protein>
<dbReference type="AlphaFoldDB" id="A0A1F6AQA0"/>